<keyword evidence="4" id="KW-1185">Reference proteome</keyword>
<dbReference type="GO" id="GO:0008757">
    <property type="term" value="F:S-adenosylmethionine-dependent methyltransferase activity"/>
    <property type="evidence" value="ECO:0007669"/>
    <property type="project" value="InterPro"/>
</dbReference>
<dbReference type="Gene3D" id="3.40.50.150">
    <property type="entry name" value="Vaccinia Virus protein VP39"/>
    <property type="match status" value="1"/>
</dbReference>
<dbReference type="RefSeq" id="WP_110433915.1">
    <property type="nucleotide sequence ID" value="NZ_QGLR01000012.1"/>
</dbReference>
<keyword evidence="1" id="KW-0949">S-adenosyl-L-methionine</keyword>
<keyword evidence="1" id="KW-0819">tRNA processing</keyword>
<dbReference type="SUPFAM" id="SSF53335">
    <property type="entry name" value="S-adenosyl-L-methionine-dependent methyltransferases"/>
    <property type="match status" value="1"/>
</dbReference>
<dbReference type="Pfam" id="PF08241">
    <property type="entry name" value="Methyltransf_11"/>
    <property type="match status" value="1"/>
</dbReference>
<feature type="binding site" evidence="1">
    <location>
        <begin position="55"/>
        <end position="56"/>
    </location>
    <ligand>
        <name>S-adenosyl-L-methionine</name>
        <dbReference type="ChEBI" id="CHEBI:59789"/>
    </ligand>
</feature>
<dbReference type="GO" id="GO:0032259">
    <property type="term" value="P:methylation"/>
    <property type="evidence" value="ECO:0007669"/>
    <property type="project" value="UniProtKB-KW"/>
</dbReference>
<dbReference type="InterPro" id="IPR013216">
    <property type="entry name" value="Methyltransf_11"/>
</dbReference>
<sequence length="259" mass="29888">MTKTDRNFDDISHKFAKNIYGTNKGKIREAIVWQELENILANYPADKPLTILDAGGGQGQIACRLAKLGHEITVCDISEQMLELARKQAEQENLQLNFIHCPIQDLEQFIKTQFDIVICHAVLEWVAEPIQIIQSLKKHLKQDGYLSLMFYNYHGLLFKTVTLGNFGYTQSGLAKRKKKTLSPDYPRDPNHVYQWLNQQNFEIINKTGIRVFHDYLTNKSKAETHFAELLAIEKQYCQTEPYINLARYILVTAKLLNAN</sequence>
<dbReference type="NCBIfam" id="NF008264">
    <property type="entry name" value="PRK11036.1"/>
    <property type="match status" value="1"/>
</dbReference>
<dbReference type="PANTHER" id="PTHR43861">
    <property type="entry name" value="TRANS-ACONITATE 2-METHYLTRANSFERASE-RELATED"/>
    <property type="match status" value="1"/>
</dbReference>
<dbReference type="OrthoDB" id="4697647at2"/>
<dbReference type="GO" id="GO:0097697">
    <property type="term" value="F:tRNA (5-carboxymethoxyuridine(34)-5-O)-methyltransferase activity"/>
    <property type="evidence" value="ECO:0007669"/>
    <property type="project" value="UniProtKB-UniRule"/>
</dbReference>
<evidence type="ECO:0000256" key="1">
    <source>
        <dbReference type="HAMAP-Rule" id="MF_02057"/>
    </source>
</evidence>
<feature type="binding site" evidence="1">
    <location>
        <position position="120"/>
    </location>
    <ligand>
        <name>S-adenosyl-L-methionine</name>
        <dbReference type="ChEBI" id="CHEBI:59789"/>
    </ligand>
</feature>
<feature type="binding site" evidence="1">
    <location>
        <position position="28"/>
    </location>
    <ligand>
        <name>S-adenosyl-L-methionine</name>
        <dbReference type="ChEBI" id="CHEBI:59789"/>
    </ligand>
</feature>
<comment type="similarity">
    <text evidence="1">Belongs to the class I-like SAM-binding methyltransferase superfamily. CmoM family.</text>
</comment>
<dbReference type="CDD" id="cd02440">
    <property type="entry name" value="AdoMet_MTases"/>
    <property type="match status" value="1"/>
</dbReference>
<comment type="catalytic activity">
    <reaction evidence="1">
        <text>5-carboxymethoxyuridine(34) in tRNA + S-adenosyl-L-methionine = 5-methoxycarbonylmethoxyuridine(34) in tRNA + S-adenosyl-L-homocysteine</text>
        <dbReference type="Rhea" id="RHEA:54080"/>
        <dbReference type="Rhea" id="RHEA-COMP:13383"/>
        <dbReference type="Rhea" id="RHEA-COMP:13781"/>
        <dbReference type="ChEBI" id="CHEBI:57856"/>
        <dbReference type="ChEBI" id="CHEBI:59789"/>
        <dbReference type="ChEBI" id="CHEBI:136879"/>
        <dbReference type="ChEBI" id="CHEBI:138053"/>
    </reaction>
</comment>
<dbReference type="InterPro" id="IPR029063">
    <property type="entry name" value="SAM-dependent_MTases_sf"/>
</dbReference>
<dbReference type="STRING" id="1196095.GAPWK_1045"/>
<dbReference type="AlphaFoldDB" id="A0A2V4E3C2"/>
<evidence type="ECO:0000313" key="3">
    <source>
        <dbReference type="EMBL" id="PXZ06349.1"/>
    </source>
</evidence>
<feature type="binding site" evidence="1">
    <location>
        <position position="76"/>
    </location>
    <ligand>
        <name>S-adenosyl-L-methionine</name>
        <dbReference type="ChEBI" id="CHEBI:59789"/>
    </ligand>
</feature>
<evidence type="ECO:0000259" key="2">
    <source>
        <dbReference type="Pfam" id="PF08241"/>
    </source>
</evidence>
<proteinExistence type="inferred from homology"/>
<dbReference type="HAMAP" id="MF_02057">
    <property type="entry name" value="tRNA_methyltr_CmoM"/>
    <property type="match status" value="1"/>
</dbReference>
<dbReference type="Proteomes" id="UP000247932">
    <property type="component" value="Unassembled WGS sequence"/>
</dbReference>
<gene>
    <name evidence="1" type="primary">cmoM</name>
    <name evidence="3" type="ORF">DKK70_10270</name>
</gene>
<keyword evidence="1 3" id="KW-0808">Transferase</keyword>
<comment type="caution">
    <text evidence="1">Lacks conserved residue(s) required for the propagation of feature annotation.</text>
</comment>
<dbReference type="InterPro" id="IPR033664">
    <property type="entry name" value="Cmo5U_methylTrfase"/>
</dbReference>
<comment type="function">
    <text evidence="1">Catalyzes the methylation of 5-carboxymethoxyuridine (cmo5U) to form 5-methoxycarbonylmethoxyuridine (mcmo5U) at position 34 in tRNAs.</text>
</comment>
<dbReference type="EC" id="2.1.1.-" evidence="1"/>
<keyword evidence="1 3" id="KW-0489">Methyltransferase</keyword>
<evidence type="ECO:0000313" key="4">
    <source>
        <dbReference type="Proteomes" id="UP000247932"/>
    </source>
</evidence>
<organism evidence="3 4">
    <name type="scientific">Gilliamella apicola</name>
    <dbReference type="NCBI Taxonomy" id="1196095"/>
    <lineage>
        <taxon>Bacteria</taxon>
        <taxon>Pseudomonadati</taxon>
        <taxon>Pseudomonadota</taxon>
        <taxon>Gammaproteobacteria</taxon>
        <taxon>Orbales</taxon>
        <taxon>Orbaceae</taxon>
        <taxon>Gilliamella</taxon>
    </lineage>
</organism>
<name>A0A2V4E3C2_9GAMM</name>
<feature type="domain" description="Methyltransferase type 11" evidence="2">
    <location>
        <begin position="52"/>
        <end position="147"/>
    </location>
</feature>
<dbReference type="GO" id="GO:0006400">
    <property type="term" value="P:tRNA modification"/>
    <property type="evidence" value="ECO:0007669"/>
    <property type="project" value="UniProtKB-UniRule"/>
</dbReference>
<protein>
    <recommendedName>
        <fullName evidence="1">tRNA 5-carboxymethoxyuridine methyltransferase</fullName>
        <ecNumber evidence="1">2.1.1.-</ecNumber>
    </recommendedName>
    <alternativeName>
        <fullName evidence="1">cmo5U methyltransferase</fullName>
    </alternativeName>
</protein>
<reference evidence="3 4" key="1">
    <citation type="submission" date="2018-05" db="EMBL/GenBank/DDBJ databases">
        <title>Reference genomes for bee gut microbiota database.</title>
        <authorList>
            <person name="Ellegaard K.M."/>
        </authorList>
    </citation>
    <scope>NUCLEOTIDE SEQUENCE [LARGE SCALE GENOMIC DNA]</scope>
    <source>
        <strain evidence="3 4">ESL0182</strain>
    </source>
</reference>
<accession>A0A2V4E3C2</accession>
<comment type="caution">
    <text evidence="3">The sequence shown here is derived from an EMBL/GenBank/DDBJ whole genome shotgun (WGS) entry which is preliminary data.</text>
</comment>
<dbReference type="EMBL" id="QGLR01000012">
    <property type="protein sequence ID" value="PXZ06349.1"/>
    <property type="molecule type" value="Genomic_DNA"/>
</dbReference>